<dbReference type="Pfam" id="PF00356">
    <property type="entry name" value="LacI"/>
    <property type="match status" value="1"/>
</dbReference>
<dbReference type="GO" id="GO:0003700">
    <property type="term" value="F:DNA-binding transcription factor activity"/>
    <property type="evidence" value="ECO:0007669"/>
    <property type="project" value="TreeGrafter"/>
</dbReference>
<dbReference type="AlphaFoldDB" id="A0A542YIE4"/>
<evidence type="ECO:0000259" key="4">
    <source>
        <dbReference type="PROSITE" id="PS50932"/>
    </source>
</evidence>
<feature type="domain" description="HTH lacI-type" evidence="4">
    <location>
        <begin position="12"/>
        <end position="66"/>
    </location>
</feature>
<keyword evidence="1" id="KW-0805">Transcription regulation</keyword>
<comment type="caution">
    <text evidence="5">The sequence shown here is derived from an EMBL/GenBank/DDBJ whole genome shotgun (WGS) entry which is preliminary data.</text>
</comment>
<dbReference type="PANTHER" id="PTHR30146:SF109">
    <property type="entry name" value="HTH-TYPE TRANSCRIPTIONAL REGULATOR GALS"/>
    <property type="match status" value="1"/>
</dbReference>
<dbReference type="InterPro" id="IPR000843">
    <property type="entry name" value="HTH_LacI"/>
</dbReference>
<dbReference type="Pfam" id="PF13377">
    <property type="entry name" value="Peripla_BP_3"/>
    <property type="match status" value="1"/>
</dbReference>
<dbReference type="PANTHER" id="PTHR30146">
    <property type="entry name" value="LACI-RELATED TRANSCRIPTIONAL REPRESSOR"/>
    <property type="match status" value="1"/>
</dbReference>
<name>A0A542YIE4_9MICO</name>
<dbReference type="SUPFAM" id="SSF47413">
    <property type="entry name" value="lambda repressor-like DNA-binding domains"/>
    <property type="match status" value="1"/>
</dbReference>
<dbReference type="SMART" id="SM00354">
    <property type="entry name" value="HTH_LACI"/>
    <property type="match status" value="1"/>
</dbReference>
<dbReference type="OrthoDB" id="4268837at2"/>
<dbReference type="EMBL" id="VFOM01000001">
    <property type="protein sequence ID" value="TQL47842.1"/>
    <property type="molecule type" value="Genomic_DNA"/>
</dbReference>
<dbReference type="Gene3D" id="1.10.260.40">
    <property type="entry name" value="lambda repressor-like DNA-binding domains"/>
    <property type="match status" value="1"/>
</dbReference>
<dbReference type="InterPro" id="IPR046335">
    <property type="entry name" value="LacI/GalR-like_sensor"/>
</dbReference>
<reference evidence="5 6" key="1">
    <citation type="submission" date="2019-06" db="EMBL/GenBank/DDBJ databases">
        <title>Sequencing the genomes of 1000 actinobacteria strains.</title>
        <authorList>
            <person name="Klenk H.-P."/>
        </authorList>
    </citation>
    <scope>NUCLEOTIDE SEQUENCE [LARGE SCALE GENOMIC DNA]</scope>
    <source>
        <strain evidence="5 6">DSM 26477</strain>
    </source>
</reference>
<evidence type="ECO:0000256" key="3">
    <source>
        <dbReference type="ARBA" id="ARBA00023163"/>
    </source>
</evidence>
<keyword evidence="2" id="KW-0238">DNA-binding</keyword>
<dbReference type="Proteomes" id="UP000317998">
    <property type="component" value="Unassembled WGS sequence"/>
</dbReference>
<organism evidence="5 6">
    <name type="scientific">Homoserinimonas aerilata</name>
    <dbReference type="NCBI Taxonomy" id="1162970"/>
    <lineage>
        <taxon>Bacteria</taxon>
        <taxon>Bacillati</taxon>
        <taxon>Actinomycetota</taxon>
        <taxon>Actinomycetes</taxon>
        <taxon>Micrococcales</taxon>
        <taxon>Microbacteriaceae</taxon>
        <taxon>Homoserinimonas</taxon>
    </lineage>
</organism>
<evidence type="ECO:0000313" key="5">
    <source>
        <dbReference type="EMBL" id="TQL47842.1"/>
    </source>
</evidence>
<dbReference type="Gene3D" id="3.40.50.2300">
    <property type="match status" value="2"/>
</dbReference>
<dbReference type="CDD" id="cd06267">
    <property type="entry name" value="PBP1_LacI_sugar_binding-like"/>
    <property type="match status" value="1"/>
</dbReference>
<keyword evidence="6" id="KW-1185">Reference proteome</keyword>
<evidence type="ECO:0000256" key="1">
    <source>
        <dbReference type="ARBA" id="ARBA00023015"/>
    </source>
</evidence>
<dbReference type="PROSITE" id="PS00356">
    <property type="entry name" value="HTH_LACI_1"/>
    <property type="match status" value="1"/>
</dbReference>
<accession>A0A542YIE4</accession>
<keyword evidence="3" id="KW-0804">Transcription</keyword>
<evidence type="ECO:0000313" key="6">
    <source>
        <dbReference type="Proteomes" id="UP000317998"/>
    </source>
</evidence>
<dbReference type="CDD" id="cd01392">
    <property type="entry name" value="HTH_LacI"/>
    <property type="match status" value="1"/>
</dbReference>
<dbReference type="PROSITE" id="PS50932">
    <property type="entry name" value="HTH_LACI_2"/>
    <property type="match status" value="1"/>
</dbReference>
<dbReference type="RefSeq" id="WP_141880050.1">
    <property type="nucleotide sequence ID" value="NZ_VFOM01000001.1"/>
</dbReference>
<dbReference type="PRINTS" id="PR00036">
    <property type="entry name" value="HTHLACI"/>
</dbReference>
<dbReference type="InterPro" id="IPR010982">
    <property type="entry name" value="Lambda_DNA-bd_dom_sf"/>
</dbReference>
<gene>
    <name evidence="5" type="ORF">FB562_0913</name>
</gene>
<proteinExistence type="predicted"/>
<evidence type="ECO:0000256" key="2">
    <source>
        <dbReference type="ARBA" id="ARBA00023125"/>
    </source>
</evidence>
<dbReference type="InterPro" id="IPR028082">
    <property type="entry name" value="Peripla_BP_I"/>
</dbReference>
<sequence>MTIGNEQGGTVATLRDVAALAGVSLATASRVINGSTQVTTASVAAVSSAVAKLNYVPNRAARSLARRKTHMIAMVIPEQTSKFFSDPYFAAVIQGAAMRVSSTDYTLTLLIESDADPQKTMRFLEGGNVDGALILARHSRDASYVELSRSLPVVFGVRPLIDDGSEHYVVDVDNVEAAAKATQHLVDRGCRRIATISPPLDTSAGIDRSAGWRHTLRDAGLDAAQLEEGDFTPAGGAAAMRRMLERGPLPDGLMAASAQMASGALGVLKEHGLTVPGDIAVATIDDNYFSTNSSPPLTTVDLATDTKGAIMAETLLDLIEGRPVKPLTTIETRLIVRDSA</sequence>
<protein>
    <submittedName>
        <fullName evidence="5">LacI family transcriptional regulator</fullName>
    </submittedName>
</protein>
<dbReference type="GO" id="GO:0000976">
    <property type="term" value="F:transcription cis-regulatory region binding"/>
    <property type="evidence" value="ECO:0007669"/>
    <property type="project" value="TreeGrafter"/>
</dbReference>
<dbReference type="SUPFAM" id="SSF53822">
    <property type="entry name" value="Periplasmic binding protein-like I"/>
    <property type="match status" value="1"/>
</dbReference>